<evidence type="ECO:0000256" key="8">
    <source>
        <dbReference type="ARBA" id="ARBA00023235"/>
    </source>
</evidence>
<comment type="caution">
    <text evidence="11">The sequence shown here is derived from an EMBL/GenBank/DDBJ whole genome shotgun (WGS) entry which is preliminary data.</text>
</comment>
<keyword evidence="6 9" id="KW-0822">Tryptophan biosynthesis</keyword>
<evidence type="ECO:0000256" key="9">
    <source>
        <dbReference type="HAMAP-Rule" id="MF_00135"/>
    </source>
</evidence>
<evidence type="ECO:0000259" key="10">
    <source>
        <dbReference type="Pfam" id="PF00697"/>
    </source>
</evidence>
<organism evidence="11 12">
    <name type="scientific">Candidatus Synechococcus spongiarum 15L</name>
    <dbReference type="NCBI Taxonomy" id="1608419"/>
    <lineage>
        <taxon>Bacteria</taxon>
        <taxon>Bacillati</taxon>
        <taxon>Cyanobacteriota</taxon>
        <taxon>Cyanophyceae</taxon>
        <taxon>Synechococcales</taxon>
        <taxon>Synechococcaceae</taxon>
        <taxon>Synechococcus</taxon>
    </lineage>
</organism>
<dbReference type="EMBL" id="JYFQ01000210">
    <property type="protein sequence ID" value="KKZ10082.1"/>
    <property type="molecule type" value="Genomic_DNA"/>
</dbReference>
<dbReference type="InterPro" id="IPR044643">
    <property type="entry name" value="TrpF_fam"/>
</dbReference>
<dbReference type="Pfam" id="PF00697">
    <property type="entry name" value="PRAI"/>
    <property type="match status" value="1"/>
</dbReference>
<evidence type="ECO:0000256" key="1">
    <source>
        <dbReference type="ARBA" id="ARBA00001164"/>
    </source>
</evidence>
<proteinExistence type="inferred from homology"/>
<evidence type="ECO:0000256" key="3">
    <source>
        <dbReference type="ARBA" id="ARBA00012572"/>
    </source>
</evidence>
<reference evidence="11 12" key="2">
    <citation type="submission" date="2015-05" db="EMBL/GenBank/DDBJ databases">
        <title>Lifestyle Evolution in Cyanobacterial Symbionts of Sponges.</title>
        <authorList>
            <person name="Burgsdorf I."/>
            <person name="Slaby B.M."/>
            <person name="Handley K.M."/>
            <person name="Haber M."/>
            <person name="Blom J."/>
            <person name="Marshall C.W."/>
            <person name="Gilbert J.A."/>
            <person name="Hentschel U."/>
            <person name="Steindler L."/>
        </authorList>
    </citation>
    <scope>NUCLEOTIDE SEQUENCE [LARGE SCALE GENOMIC DNA]</scope>
    <source>
        <strain evidence="11">15L</strain>
    </source>
</reference>
<dbReference type="GO" id="GO:0000162">
    <property type="term" value="P:L-tryptophan biosynthetic process"/>
    <property type="evidence" value="ECO:0007669"/>
    <property type="project" value="UniProtKB-UniRule"/>
</dbReference>
<evidence type="ECO:0000313" key="11">
    <source>
        <dbReference type="EMBL" id="KKZ10082.1"/>
    </source>
</evidence>
<keyword evidence="7 9" id="KW-0057">Aromatic amino acid biosynthesis</keyword>
<evidence type="ECO:0000256" key="6">
    <source>
        <dbReference type="ARBA" id="ARBA00022822"/>
    </source>
</evidence>
<dbReference type="AlphaFoldDB" id="A0A0G8AS40"/>
<dbReference type="PANTHER" id="PTHR42894">
    <property type="entry name" value="N-(5'-PHOSPHORIBOSYL)ANTHRANILATE ISOMERASE"/>
    <property type="match status" value="1"/>
</dbReference>
<dbReference type="PATRIC" id="fig|1608419.3.peg.1280"/>
<dbReference type="InterPro" id="IPR011060">
    <property type="entry name" value="RibuloseP-bd_barrel"/>
</dbReference>
<dbReference type="CDD" id="cd00405">
    <property type="entry name" value="PRAI"/>
    <property type="match status" value="1"/>
</dbReference>
<evidence type="ECO:0000256" key="5">
    <source>
        <dbReference type="ARBA" id="ARBA00022605"/>
    </source>
</evidence>
<evidence type="ECO:0000256" key="4">
    <source>
        <dbReference type="ARBA" id="ARBA00022272"/>
    </source>
</evidence>
<evidence type="ECO:0000313" key="12">
    <source>
        <dbReference type="Proteomes" id="UP000035037"/>
    </source>
</evidence>
<dbReference type="Gene3D" id="3.20.20.70">
    <property type="entry name" value="Aldolase class I"/>
    <property type="match status" value="1"/>
</dbReference>
<keyword evidence="8 9" id="KW-0413">Isomerase</keyword>
<sequence>MGEIPTTGSVPVQIKICGLTTPQQARAVAACGVQAIGVIAVASSPRWVPPHVSHTIWTAVQEQDASVARVLVVADGDDPHLDAYLGAQDSRQRPTTLQLHGQEQPERCRQLIQRWGLPIWKAHRIRSPEDLRTAQQRQDGAAARLFDAHVPRQPGGTGRQLPLTWFRGQRFSGPWWLAGGMGPENVATTLRQLATMAVRPDGVDASSRLEHSPGRKDLRRCAAFVAAVRGAGV</sequence>
<dbReference type="InterPro" id="IPR001240">
    <property type="entry name" value="PRAI_dom"/>
</dbReference>
<dbReference type="GO" id="GO:0004640">
    <property type="term" value="F:phosphoribosylanthranilate isomerase activity"/>
    <property type="evidence" value="ECO:0007669"/>
    <property type="project" value="UniProtKB-UniRule"/>
</dbReference>
<dbReference type="HAMAP" id="MF_00135">
    <property type="entry name" value="PRAI"/>
    <property type="match status" value="1"/>
</dbReference>
<name>A0A0G8AS40_9SYNE</name>
<keyword evidence="5 9" id="KW-0028">Amino-acid biosynthesis</keyword>
<dbReference type="InterPro" id="IPR013785">
    <property type="entry name" value="Aldolase_TIM"/>
</dbReference>
<dbReference type="STRING" id="431041.FLM9_1331"/>
<comment type="pathway">
    <text evidence="2 9">Amino-acid biosynthesis; L-tryptophan biosynthesis; L-tryptophan from chorismate: step 3/5.</text>
</comment>
<feature type="domain" description="N-(5'phosphoribosyl) anthranilate isomerase (PRAI)" evidence="10">
    <location>
        <begin position="14"/>
        <end position="226"/>
    </location>
</feature>
<dbReference type="UniPathway" id="UPA00035">
    <property type="reaction ID" value="UER00042"/>
</dbReference>
<dbReference type="SUPFAM" id="SSF51366">
    <property type="entry name" value="Ribulose-phoshate binding barrel"/>
    <property type="match status" value="1"/>
</dbReference>
<evidence type="ECO:0000256" key="2">
    <source>
        <dbReference type="ARBA" id="ARBA00004664"/>
    </source>
</evidence>
<dbReference type="PANTHER" id="PTHR42894:SF1">
    <property type="entry name" value="N-(5'-PHOSPHORIBOSYL)ANTHRANILATE ISOMERASE"/>
    <property type="match status" value="1"/>
</dbReference>
<evidence type="ECO:0000256" key="7">
    <source>
        <dbReference type="ARBA" id="ARBA00023141"/>
    </source>
</evidence>
<protein>
    <recommendedName>
        <fullName evidence="4 9">N-(5'-phosphoribosyl)anthranilate isomerase</fullName>
        <shortName evidence="9">PRAI</shortName>
        <ecNumber evidence="3 9">5.3.1.24</ecNumber>
    </recommendedName>
</protein>
<dbReference type="EC" id="5.3.1.24" evidence="3 9"/>
<comment type="similarity">
    <text evidence="9">Belongs to the TrpF family.</text>
</comment>
<reference evidence="11 12" key="1">
    <citation type="submission" date="2015-02" db="EMBL/GenBank/DDBJ databases">
        <authorList>
            <person name="Slaby B."/>
            <person name="Hentschel U."/>
        </authorList>
    </citation>
    <scope>NUCLEOTIDE SEQUENCE [LARGE SCALE GENOMIC DNA]</scope>
    <source>
        <strain evidence="11">15L</strain>
    </source>
</reference>
<dbReference type="Proteomes" id="UP000035037">
    <property type="component" value="Unassembled WGS sequence"/>
</dbReference>
<comment type="catalytic activity">
    <reaction evidence="1 9">
        <text>N-(5-phospho-beta-D-ribosyl)anthranilate = 1-(2-carboxyphenylamino)-1-deoxy-D-ribulose 5-phosphate</text>
        <dbReference type="Rhea" id="RHEA:21540"/>
        <dbReference type="ChEBI" id="CHEBI:18277"/>
        <dbReference type="ChEBI" id="CHEBI:58613"/>
        <dbReference type="EC" id="5.3.1.24"/>
    </reaction>
</comment>
<accession>A0A0G8AS40</accession>
<gene>
    <name evidence="9" type="primary">trpF</name>
    <name evidence="11" type="ORF">TQ37_09825</name>
</gene>